<protein>
    <recommendedName>
        <fullName evidence="5">J domain-containing protein</fullName>
    </recommendedName>
</protein>
<dbReference type="InterPro" id="IPR036869">
    <property type="entry name" value="J_dom_sf"/>
</dbReference>
<reference evidence="7" key="2">
    <citation type="submission" date="2012-11" db="EMBL/GenBank/DDBJ databases">
        <authorList>
            <person name="Kuo A."/>
            <person name="Curtis B.A."/>
            <person name="Tanifuji G."/>
            <person name="Burki F."/>
            <person name="Gruber A."/>
            <person name="Irimia M."/>
            <person name="Maruyama S."/>
            <person name="Arias M.C."/>
            <person name="Ball S.G."/>
            <person name="Gile G.H."/>
            <person name="Hirakawa Y."/>
            <person name="Hopkins J.F."/>
            <person name="Rensing S.A."/>
            <person name="Schmutz J."/>
            <person name="Symeonidi A."/>
            <person name="Elias M."/>
            <person name="Eveleigh R.J."/>
            <person name="Herman E.K."/>
            <person name="Klute M.J."/>
            <person name="Nakayama T."/>
            <person name="Obornik M."/>
            <person name="Reyes-Prieto A."/>
            <person name="Armbrust E.V."/>
            <person name="Aves S.J."/>
            <person name="Beiko R.G."/>
            <person name="Coutinho P."/>
            <person name="Dacks J.B."/>
            <person name="Durnford D.G."/>
            <person name="Fast N.M."/>
            <person name="Green B.R."/>
            <person name="Grisdale C."/>
            <person name="Hempe F."/>
            <person name="Henrissat B."/>
            <person name="Hoppner M.P."/>
            <person name="Ishida K.-I."/>
            <person name="Kim E."/>
            <person name="Koreny L."/>
            <person name="Kroth P.G."/>
            <person name="Liu Y."/>
            <person name="Malik S.-B."/>
            <person name="Maier U.G."/>
            <person name="McRose D."/>
            <person name="Mock T."/>
            <person name="Neilson J.A."/>
            <person name="Onodera N.T."/>
            <person name="Poole A.M."/>
            <person name="Pritham E.J."/>
            <person name="Richards T.A."/>
            <person name="Rocap G."/>
            <person name="Roy S.W."/>
            <person name="Sarai C."/>
            <person name="Schaack S."/>
            <person name="Shirato S."/>
            <person name="Slamovits C.H."/>
            <person name="Spencer D.F."/>
            <person name="Suzuki S."/>
            <person name="Worden A.Z."/>
            <person name="Zauner S."/>
            <person name="Barry K."/>
            <person name="Bell C."/>
            <person name="Bharti A.K."/>
            <person name="Crow J.A."/>
            <person name="Grimwood J."/>
            <person name="Kramer R."/>
            <person name="Lindquist E."/>
            <person name="Lucas S."/>
            <person name="Salamov A."/>
            <person name="McFadden G.I."/>
            <person name="Lane C.E."/>
            <person name="Keeling P.J."/>
            <person name="Gray M.W."/>
            <person name="Grigoriev I.V."/>
            <person name="Archibald J.M."/>
        </authorList>
    </citation>
    <scope>NUCLEOTIDE SEQUENCE</scope>
    <source>
        <strain evidence="7">CCMP2712</strain>
    </source>
</reference>
<dbReference type="InterPro" id="IPR018253">
    <property type="entry name" value="DnaJ_domain_CS"/>
</dbReference>
<dbReference type="Gene3D" id="2.60.260.20">
    <property type="entry name" value="Urease metallochaperone UreE, N-terminal domain"/>
    <property type="match status" value="2"/>
</dbReference>
<dbReference type="OMA" id="FFFQDGE"/>
<dbReference type="FunFam" id="2.60.260.20:FF:000003">
    <property type="entry name" value="DnaJ subfamily A member 2"/>
    <property type="match status" value="1"/>
</dbReference>
<name>A0A0C3T467_GUITC</name>
<dbReference type="GO" id="GO:0030544">
    <property type="term" value="F:Hsp70 protein binding"/>
    <property type="evidence" value="ECO:0007669"/>
    <property type="project" value="InterPro"/>
</dbReference>
<evidence type="ECO:0000256" key="2">
    <source>
        <dbReference type="ARBA" id="ARBA00022737"/>
    </source>
</evidence>
<proteinExistence type="predicted"/>
<evidence type="ECO:0000259" key="5">
    <source>
        <dbReference type="PROSITE" id="PS50076"/>
    </source>
</evidence>
<dbReference type="Pfam" id="PF00226">
    <property type="entry name" value="DnaJ"/>
    <property type="match status" value="1"/>
</dbReference>
<dbReference type="PANTHER" id="PTHR43888">
    <property type="entry name" value="DNAJ-LIKE-2, ISOFORM A-RELATED"/>
    <property type="match status" value="1"/>
</dbReference>
<dbReference type="PRINTS" id="PR00625">
    <property type="entry name" value="JDOMAIN"/>
</dbReference>
<dbReference type="GO" id="GO:0051082">
    <property type="term" value="F:unfolded protein binding"/>
    <property type="evidence" value="ECO:0007669"/>
    <property type="project" value="InterPro"/>
</dbReference>
<keyword evidence="1" id="KW-0479">Metal-binding</keyword>
<dbReference type="AlphaFoldDB" id="A0A0C3T467"/>
<accession>A0A0C3T467</accession>
<keyword evidence="7" id="KW-1185">Reference proteome</keyword>
<reference evidence="7" key="1">
    <citation type="journal article" date="2012" name="Nature">
        <title>Algal genomes reveal evolutionary mosaicism and the fate of nucleomorphs.</title>
        <authorList>
            <consortium name="DOE Joint Genome Institute"/>
            <person name="Curtis B.A."/>
            <person name="Tanifuji G."/>
            <person name="Burki F."/>
            <person name="Gruber A."/>
            <person name="Irimia M."/>
            <person name="Maruyama S."/>
            <person name="Arias M.C."/>
            <person name="Ball S.G."/>
            <person name="Gile G.H."/>
            <person name="Hirakawa Y."/>
            <person name="Hopkins J.F."/>
            <person name="Kuo A."/>
            <person name="Rensing S.A."/>
            <person name="Schmutz J."/>
            <person name="Symeonidi A."/>
            <person name="Elias M."/>
            <person name="Eveleigh R.J."/>
            <person name="Herman E.K."/>
            <person name="Klute M.J."/>
            <person name="Nakayama T."/>
            <person name="Obornik M."/>
            <person name="Reyes-Prieto A."/>
            <person name="Armbrust E.V."/>
            <person name="Aves S.J."/>
            <person name="Beiko R.G."/>
            <person name="Coutinho P."/>
            <person name="Dacks J.B."/>
            <person name="Durnford D.G."/>
            <person name="Fast N.M."/>
            <person name="Green B.R."/>
            <person name="Grisdale C.J."/>
            <person name="Hempel F."/>
            <person name="Henrissat B."/>
            <person name="Hoppner M.P."/>
            <person name="Ishida K."/>
            <person name="Kim E."/>
            <person name="Koreny L."/>
            <person name="Kroth P.G."/>
            <person name="Liu Y."/>
            <person name="Malik S.B."/>
            <person name="Maier U.G."/>
            <person name="McRose D."/>
            <person name="Mock T."/>
            <person name="Neilson J.A."/>
            <person name="Onodera N.T."/>
            <person name="Poole A.M."/>
            <person name="Pritham E.J."/>
            <person name="Richards T.A."/>
            <person name="Rocap G."/>
            <person name="Roy S.W."/>
            <person name="Sarai C."/>
            <person name="Schaack S."/>
            <person name="Shirato S."/>
            <person name="Slamovits C.H."/>
            <person name="Spencer D.F."/>
            <person name="Suzuki S."/>
            <person name="Worden A.Z."/>
            <person name="Zauner S."/>
            <person name="Barry K."/>
            <person name="Bell C."/>
            <person name="Bharti A.K."/>
            <person name="Crow J.A."/>
            <person name="Grimwood J."/>
            <person name="Kramer R."/>
            <person name="Lindquist E."/>
            <person name="Lucas S."/>
            <person name="Salamov A."/>
            <person name="McFadden G.I."/>
            <person name="Lane C.E."/>
            <person name="Keeling P.J."/>
            <person name="Gray M.W."/>
            <person name="Grigoriev I.V."/>
            <person name="Archibald J.M."/>
        </authorList>
    </citation>
    <scope>NUCLEOTIDE SEQUENCE</scope>
    <source>
        <strain evidence="7">CCMP2712</strain>
    </source>
</reference>
<dbReference type="SMART" id="SM00271">
    <property type="entry name" value="DnaJ"/>
    <property type="match status" value="1"/>
</dbReference>
<dbReference type="PROSITE" id="PS50076">
    <property type="entry name" value="DNAJ_2"/>
    <property type="match status" value="1"/>
</dbReference>
<dbReference type="EnsemblProtists" id="EKX38705">
    <property type="protein sequence ID" value="EKX38705"/>
    <property type="gene ID" value="GUITHDRAFT_76979"/>
</dbReference>
<evidence type="ECO:0000256" key="3">
    <source>
        <dbReference type="ARBA" id="ARBA00022771"/>
    </source>
</evidence>
<dbReference type="Gene3D" id="1.10.287.110">
    <property type="entry name" value="DnaJ domain"/>
    <property type="match status" value="1"/>
</dbReference>
<evidence type="ECO:0000256" key="4">
    <source>
        <dbReference type="ARBA" id="ARBA00022833"/>
    </source>
</evidence>
<dbReference type="GO" id="GO:0008270">
    <property type="term" value="F:zinc ion binding"/>
    <property type="evidence" value="ECO:0007669"/>
    <property type="project" value="UniProtKB-KW"/>
</dbReference>
<keyword evidence="3" id="KW-0863">Zinc-finger</keyword>
<reference evidence="6" key="3">
    <citation type="submission" date="2015-06" db="UniProtKB">
        <authorList>
            <consortium name="EnsemblProtists"/>
        </authorList>
    </citation>
    <scope>IDENTIFICATION</scope>
</reference>
<dbReference type="InterPro" id="IPR008971">
    <property type="entry name" value="HSP40/DnaJ_pept-bd"/>
</dbReference>
<sequence length="297" mass="33210">MGVNRDADAAEIKKVFRKLSIKNHPDKGGDAKKFQQIQRAYEVLSDEELRMVYDHAGHEGLDQHEKGQNAPVSPFDAFFGGGQRGVNRGPDAKVDMHVSLEDMYNGNDVSMSIKRRVVCRNCKGRQNWRKEHCKDCGECPPEVKMVQQQVAPGFVVQQQQQVPSEHRCKNEPKELKMTVEKGAPDGYEVKFKGASEQSPGQVPGDVIVSLRQKDHSVFKRKGNDLHMTMEITLKEALVGFSRTVKQLDGRDIIVEETGVTGPYSTKVIKGEGMPIHGFPSETGDLKIQMKVKILTLL</sequence>
<dbReference type="Proteomes" id="UP000011087">
    <property type="component" value="Unassembled WGS sequence"/>
</dbReference>
<dbReference type="PROSITE" id="PS00636">
    <property type="entry name" value="DNAJ_1"/>
    <property type="match status" value="1"/>
</dbReference>
<evidence type="ECO:0000313" key="7">
    <source>
        <dbReference type="Proteomes" id="UP000011087"/>
    </source>
</evidence>
<keyword evidence="4" id="KW-0862">Zinc</keyword>
<dbReference type="SUPFAM" id="SSF49493">
    <property type="entry name" value="HSP40/DnaJ peptide-binding domain"/>
    <property type="match status" value="2"/>
</dbReference>
<dbReference type="InterPro" id="IPR001623">
    <property type="entry name" value="DnaJ_domain"/>
</dbReference>
<dbReference type="CDD" id="cd06257">
    <property type="entry name" value="DnaJ"/>
    <property type="match status" value="1"/>
</dbReference>
<evidence type="ECO:0000256" key="1">
    <source>
        <dbReference type="ARBA" id="ARBA00022723"/>
    </source>
</evidence>
<feature type="domain" description="J" evidence="5">
    <location>
        <begin position="1"/>
        <end position="57"/>
    </location>
</feature>
<dbReference type="Pfam" id="PF01556">
    <property type="entry name" value="DnaJ_C"/>
    <property type="match status" value="1"/>
</dbReference>
<dbReference type="SUPFAM" id="SSF46565">
    <property type="entry name" value="Chaperone J-domain"/>
    <property type="match status" value="1"/>
</dbReference>
<dbReference type="CDD" id="cd10747">
    <property type="entry name" value="DnaJ_C"/>
    <property type="match status" value="1"/>
</dbReference>
<keyword evidence="2" id="KW-0677">Repeat</keyword>
<dbReference type="GO" id="GO:0006457">
    <property type="term" value="P:protein folding"/>
    <property type="evidence" value="ECO:0007669"/>
    <property type="project" value="InterPro"/>
</dbReference>
<dbReference type="InterPro" id="IPR002939">
    <property type="entry name" value="DnaJ_C"/>
</dbReference>
<evidence type="ECO:0000313" key="6">
    <source>
        <dbReference type="EnsemblProtists" id="EKX38705"/>
    </source>
</evidence>
<organism evidence="6 7">
    <name type="scientific">Guillardia theta (strain CCMP2712)</name>
    <name type="common">Cryptophyte</name>
    <dbReference type="NCBI Taxonomy" id="905079"/>
    <lineage>
        <taxon>Eukaryota</taxon>
        <taxon>Cryptophyceae</taxon>
        <taxon>Pyrenomonadales</taxon>
        <taxon>Geminigeraceae</taxon>
        <taxon>Guillardia</taxon>
    </lineage>
</organism>
<dbReference type="InterPro" id="IPR044713">
    <property type="entry name" value="DNJA1/2-like"/>
</dbReference>